<accession>A0A0N0GPZ5</accession>
<evidence type="ECO:0000256" key="2">
    <source>
        <dbReference type="SAM" id="SignalP"/>
    </source>
</evidence>
<dbReference type="AlphaFoldDB" id="A0A0N0GPZ5"/>
<name>A0A0N0GPZ5_9NEIS</name>
<keyword evidence="2" id="KW-0732">Signal</keyword>
<dbReference type="EMBL" id="LAQT01000003">
    <property type="protein sequence ID" value="KPC54155.1"/>
    <property type="molecule type" value="Genomic_DNA"/>
</dbReference>
<dbReference type="PROSITE" id="PS51257">
    <property type="entry name" value="PROKAR_LIPOPROTEIN"/>
    <property type="match status" value="1"/>
</dbReference>
<dbReference type="Proteomes" id="UP000037939">
    <property type="component" value="Unassembled WGS sequence"/>
</dbReference>
<gene>
    <name evidence="3" type="ORF">WG78_05880</name>
</gene>
<sequence>MNNRLPGTPLPSKKYWRALLPLAVLLASCGGDGGSDATTATASPITGPVATPVPGTTPTPAPAITATPTPGITPTPAPVVTAVPTPGVTATPIPTATPVPTPVPTPAPGATCTGNGKTYTEVYKTATSRWCVAPSVWASNSADIKKFFPYGEQVVSSLQSIFSVSANQTFVYQVDTPNGGAHTGSDFGLGVSVTGDAFYGGYPDSQTGTSIVGFWGYLLTLHEAINVWTGLVSAGWPTDWWADHRSPFPNTMDFHILQTIGDAQNNDTLRMAARTQKQRFIDPAASGYDTEVVMFESFATRFGGYTPFQRMFQLMQADGLRWDQAAANPSQLLSEYVIAYVQLGTRTTSDMTASDFIAAGVGSKDPATTAYTPQASHVKAIGDAHCSIAGARSDPAITSAQLLAALGHLRSGDYANASIHSRACSTTPAANAPAECSCSSGTGQWVAKWN</sequence>
<evidence type="ECO:0000313" key="4">
    <source>
        <dbReference type="Proteomes" id="UP000037939"/>
    </source>
</evidence>
<reference evidence="3 4" key="1">
    <citation type="submission" date="2015-07" db="EMBL/GenBank/DDBJ databases">
        <title>Draft genome sequence of the Amantichitinum ursilacus IGB-41, a new chitin-degrading bacterium.</title>
        <authorList>
            <person name="Kirstahler P."/>
            <person name="Guenther M."/>
            <person name="Grumaz C."/>
            <person name="Rupp S."/>
            <person name="Zibek S."/>
            <person name="Sohn K."/>
        </authorList>
    </citation>
    <scope>NUCLEOTIDE SEQUENCE [LARGE SCALE GENOMIC DNA]</scope>
    <source>
        <strain evidence="3 4">IGB-41</strain>
    </source>
</reference>
<organism evidence="3 4">
    <name type="scientific">Amantichitinum ursilacus</name>
    <dbReference type="NCBI Taxonomy" id="857265"/>
    <lineage>
        <taxon>Bacteria</taxon>
        <taxon>Pseudomonadati</taxon>
        <taxon>Pseudomonadota</taxon>
        <taxon>Betaproteobacteria</taxon>
        <taxon>Neisseriales</taxon>
        <taxon>Chitinibacteraceae</taxon>
        <taxon>Amantichitinum</taxon>
    </lineage>
</organism>
<dbReference type="STRING" id="857265.WG78_05880"/>
<protein>
    <submittedName>
        <fullName evidence="3">Uncharacterized protein</fullName>
    </submittedName>
</protein>
<feature type="region of interest" description="Disordered" evidence="1">
    <location>
        <begin position="34"/>
        <end position="75"/>
    </location>
</feature>
<dbReference type="PATRIC" id="fig|857265.3.peg.1204"/>
<evidence type="ECO:0000313" key="3">
    <source>
        <dbReference type="EMBL" id="KPC54155.1"/>
    </source>
</evidence>
<feature type="compositionally biased region" description="Low complexity" evidence="1">
    <location>
        <begin position="35"/>
        <end position="54"/>
    </location>
</feature>
<proteinExistence type="predicted"/>
<feature type="chain" id="PRO_5005849751" evidence="2">
    <location>
        <begin position="34"/>
        <end position="450"/>
    </location>
</feature>
<comment type="caution">
    <text evidence="3">The sequence shown here is derived from an EMBL/GenBank/DDBJ whole genome shotgun (WGS) entry which is preliminary data.</text>
</comment>
<evidence type="ECO:0000256" key="1">
    <source>
        <dbReference type="SAM" id="MobiDB-lite"/>
    </source>
</evidence>
<keyword evidence="4" id="KW-1185">Reference proteome</keyword>
<feature type="signal peptide" evidence="2">
    <location>
        <begin position="1"/>
        <end position="33"/>
    </location>
</feature>
<dbReference type="RefSeq" id="WP_053936855.1">
    <property type="nucleotide sequence ID" value="NZ_LAQT01000003.1"/>
</dbReference>